<dbReference type="Pfam" id="PF11710">
    <property type="entry name" value="Git3"/>
    <property type="match status" value="1"/>
</dbReference>
<feature type="transmembrane region" description="Helical" evidence="6">
    <location>
        <begin position="373"/>
        <end position="392"/>
    </location>
</feature>
<gene>
    <name evidence="8" type="ORF">BP5796_06498</name>
</gene>
<dbReference type="GO" id="GO:0005886">
    <property type="term" value="C:plasma membrane"/>
    <property type="evidence" value="ECO:0007669"/>
    <property type="project" value="TreeGrafter"/>
</dbReference>
<evidence type="ECO:0000256" key="3">
    <source>
        <dbReference type="ARBA" id="ARBA00022989"/>
    </source>
</evidence>
<evidence type="ECO:0000313" key="8">
    <source>
        <dbReference type="EMBL" id="RDW75677.1"/>
    </source>
</evidence>
<feature type="domain" description="Glucose receptor Git3-like N-terminal" evidence="7">
    <location>
        <begin position="8"/>
        <end position="191"/>
    </location>
</feature>
<feature type="transmembrane region" description="Helical" evidence="6">
    <location>
        <begin position="6"/>
        <end position="31"/>
    </location>
</feature>
<keyword evidence="9" id="KW-1185">Reference proteome</keyword>
<dbReference type="GO" id="GO:0004930">
    <property type="term" value="F:G protein-coupled receptor activity"/>
    <property type="evidence" value="ECO:0007669"/>
    <property type="project" value="TreeGrafter"/>
</dbReference>
<organism evidence="8 9">
    <name type="scientific">Coleophoma crateriformis</name>
    <dbReference type="NCBI Taxonomy" id="565419"/>
    <lineage>
        <taxon>Eukaryota</taxon>
        <taxon>Fungi</taxon>
        <taxon>Dikarya</taxon>
        <taxon>Ascomycota</taxon>
        <taxon>Pezizomycotina</taxon>
        <taxon>Leotiomycetes</taxon>
        <taxon>Helotiales</taxon>
        <taxon>Dermateaceae</taxon>
        <taxon>Coleophoma</taxon>
    </lineage>
</organism>
<dbReference type="Gene3D" id="1.20.1070.10">
    <property type="entry name" value="Rhodopsin 7-helix transmembrane proteins"/>
    <property type="match status" value="1"/>
</dbReference>
<evidence type="ECO:0000256" key="5">
    <source>
        <dbReference type="SAM" id="MobiDB-lite"/>
    </source>
</evidence>
<name>A0A3D8RNN4_9HELO</name>
<feature type="transmembrane region" description="Helical" evidence="6">
    <location>
        <begin position="85"/>
        <end position="107"/>
    </location>
</feature>
<feature type="region of interest" description="Disordered" evidence="5">
    <location>
        <begin position="298"/>
        <end position="326"/>
    </location>
</feature>
<evidence type="ECO:0000259" key="7">
    <source>
        <dbReference type="Pfam" id="PF11710"/>
    </source>
</evidence>
<keyword evidence="2 6" id="KW-0812">Transmembrane</keyword>
<evidence type="ECO:0000256" key="2">
    <source>
        <dbReference type="ARBA" id="ARBA00022692"/>
    </source>
</evidence>
<dbReference type="Proteomes" id="UP000256328">
    <property type="component" value="Unassembled WGS sequence"/>
</dbReference>
<feature type="transmembrane region" description="Helical" evidence="6">
    <location>
        <begin position="43"/>
        <end position="65"/>
    </location>
</feature>
<dbReference type="AlphaFoldDB" id="A0A3D8RNN4"/>
<dbReference type="SUPFAM" id="SSF81321">
    <property type="entry name" value="Family A G protein-coupled receptor-like"/>
    <property type="match status" value="1"/>
</dbReference>
<keyword evidence="4 6" id="KW-0472">Membrane</keyword>
<evidence type="ECO:0000256" key="4">
    <source>
        <dbReference type="ARBA" id="ARBA00023136"/>
    </source>
</evidence>
<evidence type="ECO:0000313" key="9">
    <source>
        <dbReference type="Proteomes" id="UP000256328"/>
    </source>
</evidence>
<accession>A0A3D8RNN4</accession>
<protein>
    <recommendedName>
        <fullName evidence="7">Glucose receptor Git3-like N-terminal domain-containing protein</fullName>
    </recommendedName>
</protein>
<feature type="transmembrane region" description="Helical" evidence="6">
    <location>
        <begin position="166"/>
        <end position="186"/>
    </location>
</feature>
<sequence>MVDLAAAIPTLVGSIVSMLASGTMLLCYCVLPAQRHFRHTLIINLATADFINSTNNTVSGIYVMIRRSISPGPACSFNGWLGQISVQATDFAILFIAIATVFTLRRTNSTPDIHRKGKILLTCGIWLVPFATSGTGLLLGDYKPVSGNWCWLDANKPYLRYALGHGWRIAIMITTVSLYAYLFIYMHKHFSTQRKIAAFNEYPRQDISEEDADATFQERNKVIYVYDEFEFYEEQGEDNWGPKTNRETPRWNDDYIARYPREDPLFSPTHLPAEKVPTTPPLSPYRIIKQTLSPFGSEDKIHSSRDSAAMPISTERKPTETSPLAETLTTRDPLALIRRPKNIITTQISTKSPEPKVLSRESIRKRELRIQKLLFFNAYPIAYVVLLFPGILNRFLELAGHKNRAVTIAQASTQYVGLANALVYGYNERIWTLAAQWWNKKPNDQDGRRGSKTGLLRRHSKRTDSWNPEISWPIH</sequence>
<feature type="transmembrane region" description="Helical" evidence="6">
    <location>
        <begin position="119"/>
        <end position="139"/>
    </location>
</feature>
<dbReference type="EMBL" id="PDLN01000009">
    <property type="protein sequence ID" value="RDW75677.1"/>
    <property type="molecule type" value="Genomic_DNA"/>
</dbReference>
<dbReference type="GO" id="GO:0007189">
    <property type="term" value="P:adenylate cyclase-activating G protein-coupled receptor signaling pathway"/>
    <property type="evidence" value="ECO:0007669"/>
    <property type="project" value="TreeGrafter"/>
</dbReference>
<dbReference type="CDD" id="cd00637">
    <property type="entry name" value="7tm_classA_rhodopsin-like"/>
    <property type="match status" value="1"/>
</dbReference>
<evidence type="ECO:0000256" key="1">
    <source>
        <dbReference type="ARBA" id="ARBA00004141"/>
    </source>
</evidence>
<dbReference type="PANTHER" id="PTHR23112:SF37">
    <property type="entry name" value="G PROTEIN-COUPLED RECEPTOR GPR1"/>
    <property type="match status" value="1"/>
</dbReference>
<dbReference type="InterPro" id="IPR023041">
    <property type="entry name" value="Glucose_rcpt_Git3-like_N"/>
</dbReference>
<proteinExistence type="predicted"/>
<comment type="subcellular location">
    <subcellularLocation>
        <location evidence="1">Membrane</location>
        <topology evidence="1">Multi-pass membrane protein</topology>
    </subcellularLocation>
</comment>
<comment type="caution">
    <text evidence="8">The sequence shown here is derived from an EMBL/GenBank/DDBJ whole genome shotgun (WGS) entry which is preliminary data.</text>
</comment>
<reference evidence="8 9" key="1">
    <citation type="journal article" date="2018" name="IMA Fungus">
        <title>IMA Genome-F 9: Draft genome sequence of Annulohypoxylon stygium, Aspergillus mulundensis, Berkeleyomyces basicola (syn. Thielaviopsis basicola), Ceratocystis smalleyi, two Cercospora beticola strains, Coleophoma cylindrospora, Fusarium fracticaudum, Phialophora cf. hyalina, and Morchella septimelata.</title>
        <authorList>
            <person name="Wingfield B.D."/>
            <person name="Bills G.F."/>
            <person name="Dong Y."/>
            <person name="Huang W."/>
            <person name="Nel W.J."/>
            <person name="Swalarsk-Parry B.S."/>
            <person name="Vaghefi N."/>
            <person name="Wilken P.M."/>
            <person name="An Z."/>
            <person name="de Beer Z.W."/>
            <person name="De Vos L."/>
            <person name="Chen L."/>
            <person name="Duong T.A."/>
            <person name="Gao Y."/>
            <person name="Hammerbacher A."/>
            <person name="Kikkert J.R."/>
            <person name="Li Y."/>
            <person name="Li H."/>
            <person name="Li K."/>
            <person name="Li Q."/>
            <person name="Liu X."/>
            <person name="Ma X."/>
            <person name="Naidoo K."/>
            <person name="Pethybridge S.J."/>
            <person name="Sun J."/>
            <person name="Steenkamp E.T."/>
            <person name="van der Nest M.A."/>
            <person name="van Wyk S."/>
            <person name="Wingfield M.J."/>
            <person name="Xiong C."/>
            <person name="Yue Q."/>
            <person name="Zhang X."/>
        </authorList>
    </citation>
    <scope>NUCLEOTIDE SEQUENCE [LARGE SCALE GENOMIC DNA]</scope>
    <source>
        <strain evidence="8 9">BP5796</strain>
    </source>
</reference>
<dbReference type="OrthoDB" id="100006at2759"/>
<keyword evidence="3 6" id="KW-1133">Transmembrane helix</keyword>
<dbReference type="PANTHER" id="PTHR23112">
    <property type="entry name" value="G PROTEIN-COUPLED RECEPTOR 157-RELATED"/>
    <property type="match status" value="1"/>
</dbReference>
<evidence type="ECO:0000256" key="6">
    <source>
        <dbReference type="SAM" id="Phobius"/>
    </source>
</evidence>